<protein>
    <submittedName>
        <fullName evidence="2">DnaJ protein</fullName>
    </submittedName>
</protein>
<keyword evidence="3" id="KW-1185">Reference proteome</keyword>
<name>A0A813ACE2_9DINO</name>
<feature type="domain" description="Reverse transcriptase Ty1/copia-type" evidence="1">
    <location>
        <begin position="176"/>
        <end position="333"/>
    </location>
</feature>
<reference evidence="2" key="1">
    <citation type="submission" date="2021-02" db="EMBL/GenBank/DDBJ databases">
        <authorList>
            <person name="Dougan E. K."/>
            <person name="Rhodes N."/>
            <person name="Thang M."/>
            <person name="Chan C."/>
        </authorList>
    </citation>
    <scope>NUCLEOTIDE SEQUENCE</scope>
</reference>
<gene>
    <name evidence="2" type="primary">dnaJ</name>
    <name evidence="2" type="ORF">SNEC2469_LOCUS27259</name>
</gene>
<proteinExistence type="predicted"/>
<dbReference type="EMBL" id="CAJNJA010057038">
    <property type="protein sequence ID" value="CAE7860815.1"/>
    <property type="molecule type" value="Genomic_DNA"/>
</dbReference>
<evidence type="ECO:0000259" key="1">
    <source>
        <dbReference type="Pfam" id="PF07727"/>
    </source>
</evidence>
<evidence type="ECO:0000313" key="2">
    <source>
        <dbReference type="EMBL" id="CAE7860815.1"/>
    </source>
</evidence>
<dbReference type="Pfam" id="PF07727">
    <property type="entry name" value="RVT_2"/>
    <property type="match status" value="1"/>
</dbReference>
<organism evidence="2 3">
    <name type="scientific">Symbiodinium necroappetens</name>
    <dbReference type="NCBI Taxonomy" id="1628268"/>
    <lineage>
        <taxon>Eukaryota</taxon>
        <taxon>Sar</taxon>
        <taxon>Alveolata</taxon>
        <taxon>Dinophyceae</taxon>
        <taxon>Suessiales</taxon>
        <taxon>Symbiodiniaceae</taxon>
        <taxon>Symbiodinium</taxon>
    </lineage>
</organism>
<accession>A0A813ACE2</accession>
<feature type="non-terminal residue" evidence="2">
    <location>
        <position position="1"/>
    </location>
</feature>
<dbReference type="OrthoDB" id="413361at2759"/>
<comment type="caution">
    <text evidence="2">The sequence shown here is derived from an EMBL/GenBank/DDBJ whole genome shotgun (WGS) entry which is preliminary data.</text>
</comment>
<dbReference type="AlphaFoldDB" id="A0A813ACE2"/>
<dbReference type="InterPro" id="IPR013103">
    <property type="entry name" value="RVT_2"/>
</dbReference>
<evidence type="ECO:0000313" key="3">
    <source>
        <dbReference type="Proteomes" id="UP000601435"/>
    </source>
</evidence>
<sequence>YLTPGFEGVTLKRGDLVNMVLQTEAIHPLLQVQAQVEIDRMNPMSYAEAERDHGSWDGRWSLPSSSQHRLLQNLGAPLPTGVPREFQECSAALARKEYKWNQMGPKDKELWGKAAEKGWSAYVDNSAVEILSLKESQAVRKRLAQAGELDKIMVPRFVLTDKADGVRTAENPVPPQPSARLIVPGFQDRANLQGELRRDSPTGSRLSQHLLLCLTAWFGTTWSLLSCDVKSAFLKGDPFVSRELYISGTNPKTSPSIPLPEGCLAKVLKGIFGLADAPRQWWLRLARALEDRGWERSTMDQATWFKWGPGRKQLEGMIVSHVDDLLFGGSAAAEASLMDVGTELGFREVQRDDFVWCGKRFTRRSDGIITLSMQEYHENLKEIHLPKHRRGSLTAELNPFEHKQLRALLGSFQWLVAQLRFDLAFQVSSLQGEKPCIGTLLRANLLCREFKSNPKFELKFRPVDPFAGGLMVVTDSSLGNVTSSGSGEAAPLEKVYSQACYYVLLADPSLMAGEVGAFNVLDMRSHRIPRVCRSSYAAETLGTEEAFDVGQLCRGFLAMARGLPMHGTTVDPSLNSVPLTVVVDAKDVHDKGNSDTSSFGSQKSLAFTVAWLRAVLRRPNTRLRWTSTANMFVDAGTKDMDLTHLRSILDAGKWSVTYSPTFVKQVVKAKQTKVAPRATLPLPGTAVDGNDPVMGYLSKLCEQKGWHHLDQMGVNVAFGARSFRTPEPRFSASEYPYRTTFGRVEQPPGCYQWRRLSTDEAYTALPNQHGLLSERFGVLVTFFKKQAG</sequence>
<dbReference type="Proteomes" id="UP000601435">
    <property type="component" value="Unassembled WGS sequence"/>
</dbReference>